<protein>
    <submittedName>
        <fullName evidence="1">Uncharacterized protein</fullName>
    </submittedName>
</protein>
<organism evidence="1 2">
    <name type="scientific">Neofusicoccum parvum</name>
    <dbReference type="NCBI Taxonomy" id="310453"/>
    <lineage>
        <taxon>Eukaryota</taxon>
        <taxon>Fungi</taxon>
        <taxon>Dikarya</taxon>
        <taxon>Ascomycota</taxon>
        <taxon>Pezizomycotina</taxon>
        <taxon>Dothideomycetes</taxon>
        <taxon>Dothideomycetes incertae sedis</taxon>
        <taxon>Botryosphaeriales</taxon>
        <taxon>Botryosphaeriaceae</taxon>
        <taxon>Neofusicoccum</taxon>
    </lineage>
</organism>
<dbReference type="Proteomes" id="UP001165186">
    <property type="component" value="Unassembled WGS sequence"/>
</dbReference>
<accession>A0ACB5S0A1</accession>
<dbReference type="EMBL" id="BSXG01000026">
    <property type="protein sequence ID" value="GME26235.1"/>
    <property type="molecule type" value="Genomic_DNA"/>
</dbReference>
<evidence type="ECO:0000313" key="2">
    <source>
        <dbReference type="Proteomes" id="UP001165186"/>
    </source>
</evidence>
<comment type="caution">
    <text evidence="1">The sequence shown here is derived from an EMBL/GenBank/DDBJ whole genome shotgun (WGS) entry which is preliminary data.</text>
</comment>
<gene>
    <name evidence="1" type="primary">g4698</name>
    <name evidence="1" type="ORF">NpPPO83_00004698</name>
</gene>
<reference evidence="1" key="1">
    <citation type="submission" date="2024-09" db="EMBL/GenBank/DDBJ databases">
        <title>Draft Genome Sequences of Neofusicoccum parvum.</title>
        <authorList>
            <person name="Ashida A."/>
            <person name="Camagna M."/>
            <person name="Tanaka A."/>
            <person name="Takemoto D."/>
        </authorList>
    </citation>
    <scope>NUCLEOTIDE SEQUENCE</scope>
    <source>
        <strain evidence="1">PPO83</strain>
    </source>
</reference>
<sequence>MHPQSRSPIQVTRSRSYSSARIRVPTAPPAPATADTHNRATQTRASVAGQTYKRHPIQPSYETPTVRAQTRLNGTGVQRLVVKTGNRSVPENGTQTSLGSSTKATQTSSSLTKAQKSTSTTAPTNLTASKTPLPETTKMAAKTPVGAVAPPPSKPARAKLTKPAPAPAPAPAPKAVKPAANTAKTPAAAITAKKPVAPYSASAVLAARRATVAAAAAAAAPAVKTQDSDAAHQPLISIRVSRQAVVQTLQLVAVVWVVVAAAYLLSTLGRALVVVFWPIGLVFKGVGALAGCVRGGGWGR</sequence>
<proteinExistence type="predicted"/>
<evidence type="ECO:0000313" key="1">
    <source>
        <dbReference type="EMBL" id="GME26235.1"/>
    </source>
</evidence>
<name>A0ACB5S0A1_9PEZI</name>
<keyword evidence="2" id="KW-1185">Reference proteome</keyword>